<dbReference type="AlphaFoldDB" id="K2NJZ2"/>
<keyword evidence="2" id="KW-0732">Signal</keyword>
<feature type="compositionally biased region" description="Pro residues" evidence="1">
    <location>
        <begin position="128"/>
        <end position="146"/>
    </location>
</feature>
<gene>
    <name evidence="3" type="ORF">MOQ_006995</name>
</gene>
<reference evidence="3 4" key="1">
    <citation type="journal article" date="2012" name="BMC Genomics">
        <title>Comparative genomic analysis of human infective Trypanosoma cruzi lineages with the bat-restricted subspecies T. cruzi marinkellei.</title>
        <authorList>
            <person name="Franzen O."/>
            <person name="Talavera-Lopez C."/>
            <person name="Ochaya S."/>
            <person name="Butler C.E."/>
            <person name="Messenger L.A."/>
            <person name="Lewis M.D."/>
            <person name="Llewellyn M.S."/>
            <person name="Marinkelle C.J."/>
            <person name="Tyler K.M."/>
            <person name="Miles M.A."/>
            <person name="Andersson B."/>
        </authorList>
    </citation>
    <scope>NUCLEOTIDE SEQUENCE [LARGE SCALE GENOMIC DNA]</scope>
    <source>
        <strain evidence="3 4">B7</strain>
    </source>
</reference>
<dbReference type="Proteomes" id="UP000007350">
    <property type="component" value="Unassembled WGS sequence"/>
</dbReference>
<feature type="chain" id="PRO_5003862193" evidence="2">
    <location>
        <begin position="28"/>
        <end position="308"/>
    </location>
</feature>
<organism evidence="3 4">
    <name type="scientific">Trypanosoma cruzi marinkellei</name>
    <dbReference type="NCBI Taxonomy" id="85056"/>
    <lineage>
        <taxon>Eukaryota</taxon>
        <taxon>Discoba</taxon>
        <taxon>Euglenozoa</taxon>
        <taxon>Kinetoplastea</taxon>
        <taxon>Metakinetoplastina</taxon>
        <taxon>Trypanosomatida</taxon>
        <taxon>Trypanosomatidae</taxon>
        <taxon>Trypanosoma</taxon>
        <taxon>Schizotrypanum</taxon>
    </lineage>
</organism>
<feature type="compositionally biased region" description="Low complexity" evidence="1">
    <location>
        <begin position="213"/>
        <end position="231"/>
    </location>
</feature>
<dbReference type="EMBL" id="AHKC01013752">
    <property type="protein sequence ID" value="EKF29232.1"/>
    <property type="molecule type" value="Genomic_DNA"/>
</dbReference>
<evidence type="ECO:0000256" key="1">
    <source>
        <dbReference type="SAM" id="MobiDB-lite"/>
    </source>
</evidence>
<feature type="signal peptide" evidence="2">
    <location>
        <begin position="1"/>
        <end position="27"/>
    </location>
</feature>
<proteinExistence type="predicted"/>
<feature type="compositionally biased region" description="Polar residues" evidence="1">
    <location>
        <begin position="246"/>
        <end position="263"/>
    </location>
</feature>
<protein>
    <submittedName>
        <fullName evidence="3">Mucin-associated surface protein (MASP), putative</fullName>
    </submittedName>
</protein>
<name>K2NJZ2_TRYCR</name>
<accession>K2NJZ2</accession>
<sequence length="308" mass="29883">MAMMMTGRVLLVCALCVLWCGASKASAAQSDAGNKDGQPRDVGTGGGPAPSSDEIQSNPPEAVPNHLADKSVTGRNAEPGGEESNQPSAGVSVGRQGKSLEGTASLGPEGAESEVLNPLGEGGALQLSPPPPPALTTTPPPPPALGPPTGSTAPSEPTSLPETAVPGDSVTPGVTTVPQSAQQSQLPSAGTPAASDTTQSTPAGGGAEPTSPSPAGQAAASGQGENSAAEGTPDGTPPSVAAVTHGDNTNTTDTATSEENSTAAGMPAPLSSVPTTNALGSSVGNDACFHDTRVHARLLLVLAALAYG</sequence>
<evidence type="ECO:0000313" key="3">
    <source>
        <dbReference type="EMBL" id="EKF29232.1"/>
    </source>
</evidence>
<keyword evidence="4" id="KW-1185">Reference proteome</keyword>
<comment type="caution">
    <text evidence="3">The sequence shown here is derived from an EMBL/GenBank/DDBJ whole genome shotgun (WGS) entry which is preliminary data.</text>
</comment>
<evidence type="ECO:0000313" key="4">
    <source>
        <dbReference type="Proteomes" id="UP000007350"/>
    </source>
</evidence>
<feature type="compositionally biased region" description="Low complexity" evidence="1">
    <location>
        <begin position="178"/>
        <end position="189"/>
    </location>
</feature>
<feature type="region of interest" description="Disordered" evidence="1">
    <location>
        <begin position="27"/>
        <end position="277"/>
    </location>
</feature>
<feature type="non-terminal residue" evidence="3">
    <location>
        <position position="308"/>
    </location>
</feature>
<evidence type="ECO:0000256" key="2">
    <source>
        <dbReference type="SAM" id="SignalP"/>
    </source>
</evidence>